<sequence>MNRCVSLQRAHSIDDLFDTVADYDLVLTVDAPLSLALNRRLDHPRLGRFAATPQMLAADEFRPQDQRQLFLDVIDATALPWKQAAHLVELILGCWEETGDRQAILEFDRYDTSATREVLEVIASVESAHRDLDEYQIDDDLDVVVIGESQFSALDRSILPAEYDVIDPLTSEAFDLPAFHSFASRTAIVEAIVDNVTSENADDVAVVMDRGGPFPALIESALEARDIPFYGGPGFADDEGLRTFFELLRLAHADSRARVGDVRPIARGLGIDLPVTDDQKLLRELDGRAVEPIQAFCEDVGEWTFGEALEKFAGLSDRSLDAVRDELDVLGLVDKPVTDGRLDDLEFYLSAFDVPIDREDSGVLLADAKTSVYVDRPAVFYLGLDADWTHQVVDRPWIDTKQKDREHLRQFQLLLQNGREQYYLVQETSAGESVRPCLYFHDLLEADVETFDDFGTIPHTYRRQSGSTGFEHEPVTAEPESIETLSQSSLSTFVNCPRDYFFDQLVEQPDQDYFRKGNCYHNFAEFYVNHPDVVADADRAELVNLLLDELRPFVDQVDRDVLETEFDVGIDLVERFIDENPPVKRDYDEYEVLPFGNLVADYFDRSIDSSITEQWFENPELGGKGKVDLIHSPTQLLDYKSGSSNSASKVVDRSSIEEIHDKPDFQALLYLAHHRRVRPDEPIDFVFYHFLDLVDDAITGSADVEDALVRVTYYPVAFDEWAGTRTAFDALCEGVAESNSRRKTLEKLGYDAYAQFLDGHAFPDVDEKEELLDTEFADAFVRDARDRVGEYKYVTSGIESALKTLFGLRGENYFRDDIDAFEAFLDEQIDLINDYRESSFPVGDPNLDRVTHRDLLLTEGGGFDD</sequence>
<dbReference type="Proteomes" id="UP000003861">
    <property type="component" value="Unassembled WGS sequence"/>
</dbReference>
<evidence type="ECO:0000313" key="3">
    <source>
        <dbReference type="Proteomes" id="UP000003861"/>
    </source>
</evidence>
<reference evidence="2 3" key="2">
    <citation type="journal article" date="2013" name="PLoS ONE">
        <title>INDIGO - INtegrated Data Warehouse of MIcrobial GenOmes with Examples from the Red Sea Extremophiles.</title>
        <authorList>
            <person name="Alam I."/>
            <person name="Antunes A."/>
            <person name="Kamau A.A."/>
            <person name="Ba Alawi W."/>
            <person name="Kalkatawi M."/>
            <person name="Stingl U."/>
            <person name="Bajic V.B."/>
        </authorList>
    </citation>
    <scope>NUCLEOTIDE SEQUENCE [LARGE SCALE GENOMIC DNA]</scope>
    <source>
        <strain evidence="2 3">SARL4B</strain>
    </source>
</reference>
<comment type="caution">
    <text evidence="2">The sequence shown here is derived from an EMBL/GenBank/DDBJ whole genome shotgun (WGS) entry which is preliminary data.</text>
</comment>
<reference evidence="2 3" key="1">
    <citation type="journal article" date="2011" name="J. Bacteriol.">
        <title>Genome sequence of Halorhabdus tiamatea, the first archaeon isolated from a deep-sea anoxic brine lake.</title>
        <authorList>
            <person name="Antunes A."/>
            <person name="Alam I."/>
            <person name="Bajic V.B."/>
            <person name="Stingl U."/>
        </authorList>
    </citation>
    <scope>NUCLEOTIDE SEQUENCE [LARGE SCALE GENOMIC DNA]</scope>
    <source>
        <strain evidence="2 3">SARL4B</strain>
    </source>
</reference>
<feature type="domain" description="PD-(D/E)XK endonuclease-like" evidence="1">
    <location>
        <begin position="484"/>
        <end position="705"/>
    </location>
</feature>
<dbReference type="InterPro" id="IPR038726">
    <property type="entry name" value="PDDEXK_AddAB-type"/>
</dbReference>
<evidence type="ECO:0000259" key="1">
    <source>
        <dbReference type="Pfam" id="PF12705"/>
    </source>
</evidence>
<accession>U2DZN6</accession>
<organism evidence="2 3">
    <name type="scientific">Halorhabdus tiamatea SARL4B</name>
    <dbReference type="NCBI Taxonomy" id="1033806"/>
    <lineage>
        <taxon>Archaea</taxon>
        <taxon>Methanobacteriati</taxon>
        <taxon>Methanobacteriota</taxon>
        <taxon>Stenosarchaea group</taxon>
        <taxon>Halobacteria</taxon>
        <taxon>Halobacteriales</taxon>
        <taxon>Haloarculaceae</taxon>
        <taxon>Halorhabdus</taxon>
    </lineage>
</organism>
<dbReference type="AlphaFoldDB" id="U2DZN6"/>
<dbReference type="Pfam" id="PF12705">
    <property type="entry name" value="PDDEXK_1"/>
    <property type="match status" value="1"/>
</dbReference>
<name>U2DZN6_9EURY</name>
<dbReference type="PATRIC" id="fig|1033806.13.peg.2107"/>
<dbReference type="EMBL" id="AFNT02000029">
    <property type="protein sequence ID" value="ERJ05588.1"/>
    <property type="molecule type" value="Genomic_DNA"/>
</dbReference>
<proteinExistence type="predicted"/>
<gene>
    <name evidence="2" type="ORF">HLRTI_002398</name>
</gene>
<dbReference type="eggNOG" id="arCOG06435">
    <property type="taxonomic scope" value="Archaea"/>
</dbReference>
<protein>
    <submittedName>
        <fullName evidence="2">PD-D/EXK nuclease superfamily protein</fullName>
    </submittedName>
</protein>
<evidence type="ECO:0000313" key="2">
    <source>
        <dbReference type="EMBL" id="ERJ05588.1"/>
    </source>
</evidence>